<proteinExistence type="predicted"/>
<comment type="caution">
    <text evidence="1">The sequence shown here is derived from an EMBL/GenBank/DDBJ whole genome shotgun (WGS) entry which is preliminary data.</text>
</comment>
<sequence>MPENWSPAEGTKYININYYDILIHAQSKGVIWGSRQPEGSFRLGGCAHAMRVRSKQFILAATIGMLFATGCTMQGKAEMASSKNSNAREHQLNQGLTWEKAKADTQETERQIAGLVPKELVDSVKQKGAGMLFQCSNGQHQWNGEITVKLRPDAAYSTALKALERHYETAGGDYSASIGDDGFGSQWLTIVTSRNDGENYLVSTGHKEHQLRIDSSSPCFTLPEDVYPGGDF</sequence>
<gene>
    <name evidence="1" type="ORF">JD292_06535</name>
</gene>
<accession>A0A934UXV4</accession>
<dbReference type="Proteomes" id="UP000618733">
    <property type="component" value="Unassembled WGS sequence"/>
</dbReference>
<dbReference type="AlphaFoldDB" id="A0A934UXV4"/>
<dbReference type="RefSeq" id="WP_200131925.1">
    <property type="nucleotide sequence ID" value="NZ_JAEHOI010000005.1"/>
</dbReference>
<evidence type="ECO:0000313" key="1">
    <source>
        <dbReference type="EMBL" id="MBK0421728.1"/>
    </source>
</evidence>
<name>A0A934UXV4_9MICO</name>
<evidence type="ECO:0008006" key="3">
    <source>
        <dbReference type="Google" id="ProtNLM"/>
    </source>
</evidence>
<protein>
    <recommendedName>
        <fullName evidence="3">Lipoprotein</fullName>
    </recommendedName>
</protein>
<organism evidence="1 2">
    <name type="scientific">Leucobacter edaphi</name>
    <dbReference type="NCBI Taxonomy" id="2796472"/>
    <lineage>
        <taxon>Bacteria</taxon>
        <taxon>Bacillati</taxon>
        <taxon>Actinomycetota</taxon>
        <taxon>Actinomycetes</taxon>
        <taxon>Micrococcales</taxon>
        <taxon>Microbacteriaceae</taxon>
        <taxon>Leucobacter</taxon>
    </lineage>
</organism>
<evidence type="ECO:0000313" key="2">
    <source>
        <dbReference type="Proteomes" id="UP000618733"/>
    </source>
</evidence>
<reference evidence="1" key="1">
    <citation type="submission" date="2020-12" db="EMBL/GenBank/DDBJ databases">
        <title>Leucobacter sp. CAS2, isolated from Chromium sludge.</title>
        <authorList>
            <person name="Xu Z."/>
        </authorList>
    </citation>
    <scope>NUCLEOTIDE SEQUENCE</scope>
    <source>
        <strain evidence="1">CSA2</strain>
    </source>
</reference>
<dbReference type="EMBL" id="JAEHOI010000005">
    <property type="protein sequence ID" value="MBK0421728.1"/>
    <property type="molecule type" value="Genomic_DNA"/>
</dbReference>
<keyword evidence="2" id="KW-1185">Reference proteome</keyword>